<keyword evidence="4" id="KW-1185">Reference proteome</keyword>
<gene>
    <name evidence="3" type="ORF">B7P33_13970</name>
</gene>
<sequence>MINGNRKIEVMRKKKQNGPANSGGLKKKSVARYSPKKEAEAQVSESAVQYEHPQGPLHMVVDDQIQEQELVLSTPTRIRPITVLGLLEDQRLDHNYVSSLNTLSQRTQSELAQMLNITENTYRGYLKDLSKAKTDTKEQIIMLVSLFKHGIAVFDTIQAFNDWLDTENPFFDFRTPLGFLNTNSGVHYIDNRLTAMEYGDNV</sequence>
<dbReference type="Pfam" id="PF09722">
    <property type="entry name" value="Xre_MbcA_ParS_C"/>
    <property type="match status" value="1"/>
</dbReference>
<evidence type="ECO:0000313" key="4">
    <source>
        <dbReference type="Proteomes" id="UP000219559"/>
    </source>
</evidence>
<protein>
    <recommendedName>
        <fullName evidence="2">Antitoxin Xre/MbcA/ParS-like toxin-binding domain-containing protein</fullName>
    </recommendedName>
</protein>
<accession>A0A2A4G4G1</accession>
<dbReference type="InterPro" id="IPR024467">
    <property type="entry name" value="Xre/MbcA/ParS-like_toxin-bd"/>
</dbReference>
<feature type="domain" description="Antitoxin Xre/MbcA/ParS-like toxin-binding" evidence="2">
    <location>
        <begin position="150"/>
        <end position="199"/>
    </location>
</feature>
<name>A0A2A4G4G1_9FLAO</name>
<dbReference type="AlphaFoldDB" id="A0A2A4G4G1"/>
<evidence type="ECO:0000256" key="1">
    <source>
        <dbReference type="SAM" id="MobiDB-lite"/>
    </source>
</evidence>
<reference evidence="3 4" key="1">
    <citation type="submission" date="2017-04" db="EMBL/GenBank/DDBJ databases">
        <title>A new member of the family Flavobacteriaceae isolated from ascidians.</title>
        <authorList>
            <person name="Chen L."/>
        </authorList>
    </citation>
    <scope>NUCLEOTIDE SEQUENCE [LARGE SCALE GENOMIC DNA]</scope>
    <source>
        <strain evidence="3 4">HQA918</strain>
    </source>
</reference>
<comment type="caution">
    <text evidence="3">The sequence shown here is derived from an EMBL/GenBank/DDBJ whole genome shotgun (WGS) entry which is preliminary data.</text>
</comment>
<proteinExistence type="predicted"/>
<feature type="compositionally biased region" description="Basic and acidic residues" evidence="1">
    <location>
        <begin position="1"/>
        <end position="11"/>
    </location>
</feature>
<dbReference type="Proteomes" id="UP000219559">
    <property type="component" value="Unassembled WGS sequence"/>
</dbReference>
<evidence type="ECO:0000313" key="3">
    <source>
        <dbReference type="EMBL" id="PCE63321.1"/>
    </source>
</evidence>
<evidence type="ECO:0000259" key="2">
    <source>
        <dbReference type="Pfam" id="PF09722"/>
    </source>
</evidence>
<feature type="region of interest" description="Disordered" evidence="1">
    <location>
        <begin position="1"/>
        <end position="49"/>
    </location>
</feature>
<organism evidence="3 4">
    <name type="scientific">Sediminicola luteus</name>
    <dbReference type="NCBI Taxonomy" id="319238"/>
    <lineage>
        <taxon>Bacteria</taxon>
        <taxon>Pseudomonadati</taxon>
        <taxon>Bacteroidota</taxon>
        <taxon>Flavobacteriia</taxon>
        <taxon>Flavobacteriales</taxon>
        <taxon>Flavobacteriaceae</taxon>
        <taxon>Sediminicola</taxon>
    </lineage>
</organism>
<dbReference type="EMBL" id="NBWU01000005">
    <property type="protein sequence ID" value="PCE63321.1"/>
    <property type="molecule type" value="Genomic_DNA"/>
</dbReference>